<evidence type="ECO:0000256" key="1">
    <source>
        <dbReference type="SAM" id="SignalP"/>
    </source>
</evidence>
<accession>A0ABW0XD31</accession>
<name>A0ABW0XD31_9ACTN</name>
<proteinExistence type="predicted"/>
<evidence type="ECO:0008006" key="4">
    <source>
        <dbReference type="Google" id="ProtNLM"/>
    </source>
</evidence>
<keyword evidence="3" id="KW-1185">Reference proteome</keyword>
<dbReference type="EMBL" id="JBHSOF010000066">
    <property type="protein sequence ID" value="MFC5667745.1"/>
    <property type="molecule type" value="Genomic_DNA"/>
</dbReference>
<feature type="chain" id="PRO_5045535543" description="Lipoprotein" evidence="1">
    <location>
        <begin position="27"/>
        <end position="204"/>
    </location>
</feature>
<reference evidence="3" key="1">
    <citation type="journal article" date="2019" name="Int. J. Syst. Evol. Microbiol.">
        <title>The Global Catalogue of Microorganisms (GCM) 10K type strain sequencing project: providing services to taxonomists for standard genome sequencing and annotation.</title>
        <authorList>
            <consortium name="The Broad Institute Genomics Platform"/>
            <consortium name="The Broad Institute Genome Sequencing Center for Infectious Disease"/>
            <person name="Wu L."/>
            <person name="Ma J."/>
        </authorList>
    </citation>
    <scope>NUCLEOTIDE SEQUENCE [LARGE SCALE GENOMIC DNA]</scope>
    <source>
        <strain evidence="3">CGMCC 4.1437</strain>
    </source>
</reference>
<protein>
    <recommendedName>
        <fullName evidence="4">Lipoprotein</fullName>
    </recommendedName>
</protein>
<evidence type="ECO:0000313" key="2">
    <source>
        <dbReference type="EMBL" id="MFC5667745.1"/>
    </source>
</evidence>
<feature type="signal peptide" evidence="1">
    <location>
        <begin position="1"/>
        <end position="26"/>
    </location>
</feature>
<organism evidence="2 3">
    <name type="scientific">Kitasatospora misakiensis</name>
    <dbReference type="NCBI Taxonomy" id="67330"/>
    <lineage>
        <taxon>Bacteria</taxon>
        <taxon>Bacillati</taxon>
        <taxon>Actinomycetota</taxon>
        <taxon>Actinomycetes</taxon>
        <taxon>Kitasatosporales</taxon>
        <taxon>Streptomycetaceae</taxon>
        <taxon>Kitasatospora</taxon>
    </lineage>
</organism>
<dbReference type="RefSeq" id="WP_380229414.1">
    <property type="nucleotide sequence ID" value="NZ_JBHSOF010000066.1"/>
</dbReference>
<gene>
    <name evidence="2" type="ORF">ACFP3U_32875</name>
</gene>
<dbReference type="Proteomes" id="UP001595975">
    <property type="component" value="Unassembled WGS sequence"/>
</dbReference>
<dbReference type="PROSITE" id="PS51257">
    <property type="entry name" value="PROKAR_LIPOPROTEIN"/>
    <property type="match status" value="1"/>
</dbReference>
<keyword evidence="1" id="KW-0732">Signal</keyword>
<evidence type="ECO:0000313" key="3">
    <source>
        <dbReference type="Proteomes" id="UP001595975"/>
    </source>
</evidence>
<comment type="caution">
    <text evidence="2">The sequence shown here is derived from an EMBL/GenBank/DDBJ whole genome shotgun (WGS) entry which is preliminary data.</text>
</comment>
<sequence>MKWQRSAAAWSAGLLMSLLLSSCGSGSLSSTSDGVPESPQAPIDPITYSALQNLESALGEQGRAEFKDTFGALQLDPAGRHVILFATDEGRARSLVEAASKTHPGIETSYTAIRKCQYSRGIVDPAIKLIGEAAESNKLPAPVYSAAMFPDGSGIKIATTKAGTTSKDLKDAVAKLVGDIRVSYEESLPIHNLDATATMGAPMK</sequence>